<feature type="transmembrane region" description="Helical" evidence="6">
    <location>
        <begin position="249"/>
        <end position="273"/>
    </location>
</feature>
<evidence type="ECO:0000313" key="9">
    <source>
        <dbReference type="Proteomes" id="UP000324897"/>
    </source>
</evidence>
<feature type="transmembrane region" description="Helical" evidence="6">
    <location>
        <begin position="357"/>
        <end position="376"/>
    </location>
</feature>
<feature type="transmembrane region" description="Helical" evidence="6">
    <location>
        <begin position="61"/>
        <end position="80"/>
    </location>
</feature>
<comment type="subcellular location">
    <subcellularLocation>
        <location evidence="1">Membrane</location>
        <topology evidence="1">Multi-pass membrane protein</topology>
    </subcellularLocation>
</comment>
<keyword evidence="3" id="KW-0813">Transport</keyword>
<keyword evidence="2 6" id="KW-0812">Transmembrane</keyword>
<gene>
    <name evidence="8" type="ORF">EJB05_45557</name>
</gene>
<evidence type="ECO:0000256" key="3">
    <source>
        <dbReference type="ARBA" id="ARBA00022970"/>
    </source>
</evidence>
<feature type="transmembrane region" description="Helical" evidence="6">
    <location>
        <begin position="388"/>
        <end position="413"/>
    </location>
</feature>
<evidence type="ECO:0000256" key="6">
    <source>
        <dbReference type="SAM" id="Phobius"/>
    </source>
</evidence>
<feature type="transmembrane region" description="Helical" evidence="6">
    <location>
        <begin position="293"/>
        <end position="317"/>
    </location>
</feature>
<evidence type="ECO:0000256" key="2">
    <source>
        <dbReference type="ARBA" id="ARBA00022692"/>
    </source>
</evidence>
<dbReference type="AlphaFoldDB" id="A0A5J9TKY3"/>
<dbReference type="OrthoDB" id="40134at2759"/>
<evidence type="ECO:0000313" key="8">
    <source>
        <dbReference type="EMBL" id="TVU11945.1"/>
    </source>
</evidence>
<dbReference type="Gramene" id="TVU11945">
    <property type="protein sequence ID" value="TVU11945"/>
    <property type="gene ID" value="EJB05_45557"/>
</dbReference>
<dbReference type="Proteomes" id="UP000324897">
    <property type="component" value="Chromosome 3"/>
</dbReference>
<comment type="caution">
    <text evidence="8">The sequence shown here is derived from an EMBL/GenBank/DDBJ whole genome shotgun (WGS) entry which is preliminary data.</text>
</comment>
<keyword evidence="9" id="KW-1185">Reference proteome</keyword>
<dbReference type="PANTHER" id="PTHR22950:SF698">
    <property type="entry name" value="AMINO ACID TRANSPORTER TRANSMEMBRANE DOMAIN-CONTAINING PROTEIN"/>
    <property type="match status" value="1"/>
</dbReference>
<feature type="non-terminal residue" evidence="8">
    <location>
        <position position="1"/>
    </location>
</feature>
<feature type="transmembrane region" description="Helical" evidence="6">
    <location>
        <begin position="176"/>
        <end position="198"/>
    </location>
</feature>
<dbReference type="PANTHER" id="PTHR22950">
    <property type="entry name" value="AMINO ACID TRANSPORTER"/>
    <property type="match status" value="1"/>
</dbReference>
<dbReference type="InterPro" id="IPR013057">
    <property type="entry name" value="AA_transpt_TM"/>
</dbReference>
<accession>A0A5J9TKY3</accession>
<reference evidence="8 9" key="1">
    <citation type="journal article" date="2019" name="Sci. Rep.">
        <title>A high-quality genome of Eragrostis curvula grass provides insights into Poaceae evolution and supports new strategies to enhance forage quality.</title>
        <authorList>
            <person name="Carballo J."/>
            <person name="Santos B.A.C.M."/>
            <person name="Zappacosta D."/>
            <person name="Garbus I."/>
            <person name="Selva J.P."/>
            <person name="Gallo C.A."/>
            <person name="Diaz A."/>
            <person name="Albertini E."/>
            <person name="Caccamo M."/>
            <person name="Echenique V."/>
        </authorList>
    </citation>
    <scope>NUCLEOTIDE SEQUENCE [LARGE SCALE GENOMIC DNA]</scope>
    <source>
        <strain evidence="9">cv. Victoria</strain>
        <tissue evidence="8">Leaf</tissue>
    </source>
</reference>
<evidence type="ECO:0000256" key="5">
    <source>
        <dbReference type="ARBA" id="ARBA00023136"/>
    </source>
</evidence>
<keyword evidence="3" id="KW-0029">Amino-acid transport</keyword>
<proteinExistence type="predicted"/>
<evidence type="ECO:0000256" key="4">
    <source>
        <dbReference type="ARBA" id="ARBA00022989"/>
    </source>
</evidence>
<evidence type="ECO:0000256" key="1">
    <source>
        <dbReference type="ARBA" id="ARBA00004141"/>
    </source>
</evidence>
<feature type="transmembrane region" description="Helical" evidence="6">
    <location>
        <begin position="329"/>
        <end position="351"/>
    </location>
</feature>
<dbReference type="GO" id="GO:0015179">
    <property type="term" value="F:L-amino acid transmembrane transporter activity"/>
    <property type="evidence" value="ECO:0007669"/>
    <property type="project" value="TreeGrafter"/>
</dbReference>
<keyword evidence="5 6" id="KW-0472">Membrane</keyword>
<protein>
    <recommendedName>
        <fullName evidence="7">Amino acid transporter transmembrane domain-containing protein</fullName>
    </recommendedName>
</protein>
<feature type="transmembrane region" description="Helical" evidence="6">
    <location>
        <begin position="107"/>
        <end position="126"/>
    </location>
</feature>
<feature type="transmembrane region" description="Helical" evidence="6">
    <location>
        <begin position="146"/>
        <end position="164"/>
    </location>
</feature>
<keyword evidence="4 6" id="KW-1133">Transmembrane helix</keyword>
<dbReference type="Pfam" id="PF01490">
    <property type="entry name" value="Aa_trans"/>
    <property type="match status" value="1"/>
</dbReference>
<dbReference type="EMBL" id="RWGY01000039">
    <property type="protein sequence ID" value="TVU11945.1"/>
    <property type="molecule type" value="Genomic_DNA"/>
</dbReference>
<evidence type="ECO:0000259" key="7">
    <source>
        <dbReference type="Pfam" id="PF01490"/>
    </source>
</evidence>
<organism evidence="8 9">
    <name type="scientific">Eragrostis curvula</name>
    <name type="common">weeping love grass</name>
    <dbReference type="NCBI Taxonomy" id="38414"/>
    <lineage>
        <taxon>Eukaryota</taxon>
        <taxon>Viridiplantae</taxon>
        <taxon>Streptophyta</taxon>
        <taxon>Embryophyta</taxon>
        <taxon>Tracheophyta</taxon>
        <taxon>Spermatophyta</taxon>
        <taxon>Magnoliopsida</taxon>
        <taxon>Liliopsida</taxon>
        <taxon>Poales</taxon>
        <taxon>Poaceae</taxon>
        <taxon>PACMAD clade</taxon>
        <taxon>Chloridoideae</taxon>
        <taxon>Eragrostideae</taxon>
        <taxon>Eragrostidinae</taxon>
        <taxon>Eragrostis</taxon>
    </lineage>
</organism>
<feature type="domain" description="Amino acid transporter transmembrane" evidence="7">
    <location>
        <begin position="42"/>
        <end position="406"/>
    </location>
</feature>
<name>A0A5J9TKY3_9POAL</name>
<sequence>MSSKGSAETLCDKIQSRAPWTLGAQLALVSSKHLSMESMLFQVISIGILSIPYALSQGGWLSLIIFVAIAIICCYTGILLQRCVDSSSRIKNYTDIGAVAFGRKGKILAATFMYLELYLAAIDFLIMEGDNLDKLFPGVSFRIPGLLTITGKQGFVLIASLVVLPTTWFRSLGKLAYISLGGVLASAVLVAAVLWVGAFDGVGFHERGELVNWSGLPAAMSLYAFCFSSHPVIPKLYLGMSDRKMFPKVLVLCFVVSALGYGITGITGYLMYGASTRSQVTLNLPPGNLTSKIAIYTTLVNPLTKYALFVIPVADAIEDGTRVADSRPVCVAIRTALVVGTTVVALAVPLFGYVTMLTGALLCSSVIMLMPCVCYLKISSMTSRKVGSFERVVCVGIIGLAVGIAAAGTYISLKHIVHTLKN</sequence>
<dbReference type="GO" id="GO:0005774">
    <property type="term" value="C:vacuolar membrane"/>
    <property type="evidence" value="ECO:0007669"/>
    <property type="project" value="TreeGrafter"/>
</dbReference>